<dbReference type="EMBL" id="JAGFNK010001363">
    <property type="protein sequence ID" value="KAI9432143.1"/>
    <property type="molecule type" value="Genomic_DNA"/>
</dbReference>
<sequence length="245" mass="26790">MRGVDGVILRTKGGAKARKIKTHPSFALTRCYNTEFGGASQAASRLKNACSQLTHLADYNISPALLSVAKKIQQMDTTGELGKRTVAISQYKEMPEGFGFNRRTALDAVIRHQLDCTIQRELLTATVQLPALYPGTNFYIPGRYPLFRLITVLSNVPDMVYTPAGYQPATTQRFQQDAATVYTDWYSTAANCAGQIIRLQLQHTLVLEDTISLVVSVGIEFGMPAAGNEIKPIQYAGCAKILALG</sequence>
<reference evidence="1" key="1">
    <citation type="submission" date="2021-03" db="EMBL/GenBank/DDBJ databases">
        <title>Evolutionary priming and transition to the ectomycorrhizal habit in an iconic lineage of mushroom-forming fungi: is preadaptation a requirement?</title>
        <authorList>
            <consortium name="DOE Joint Genome Institute"/>
            <person name="Looney B.P."/>
            <person name="Miyauchi S."/>
            <person name="Morin E."/>
            <person name="Drula E."/>
            <person name="Courty P.E."/>
            <person name="Chicoki N."/>
            <person name="Fauchery L."/>
            <person name="Kohler A."/>
            <person name="Kuo A."/>
            <person name="LaButti K."/>
            <person name="Pangilinan J."/>
            <person name="Lipzen A."/>
            <person name="Riley R."/>
            <person name="Andreopoulos W."/>
            <person name="He G."/>
            <person name="Johnson J."/>
            <person name="Barry K.W."/>
            <person name="Grigoriev I.V."/>
            <person name="Nagy L."/>
            <person name="Hibbett D."/>
            <person name="Henrissat B."/>
            <person name="Matheny P.B."/>
            <person name="Labbe J."/>
            <person name="Martin A.F."/>
        </authorList>
    </citation>
    <scope>NUCLEOTIDE SEQUENCE</scope>
    <source>
        <strain evidence="1">BPL698</strain>
    </source>
</reference>
<evidence type="ECO:0000313" key="2">
    <source>
        <dbReference type="Proteomes" id="UP001207468"/>
    </source>
</evidence>
<organism evidence="1 2">
    <name type="scientific">Russula earlei</name>
    <dbReference type="NCBI Taxonomy" id="71964"/>
    <lineage>
        <taxon>Eukaryota</taxon>
        <taxon>Fungi</taxon>
        <taxon>Dikarya</taxon>
        <taxon>Basidiomycota</taxon>
        <taxon>Agaricomycotina</taxon>
        <taxon>Agaricomycetes</taxon>
        <taxon>Russulales</taxon>
        <taxon>Russulaceae</taxon>
        <taxon>Russula</taxon>
    </lineage>
</organism>
<evidence type="ECO:0000313" key="1">
    <source>
        <dbReference type="EMBL" id="KAI9432143.1"/>
    </source>
</evidence>
<proteinExistence type="predicted"/>
<protein>
    <submittedName>
        <fullName evidence="1">Uncharacterized protein</fullName>
    </submittedName>
</protein>
<gene>
    <name evidence="1" type="ORF">F5148DRAFT_1295849</name>
</gene>
<accession>A0ACC0TQP2</accession>
<dbReference type="Proteomes" id="UP001207468">
    <property type="component" value="Unassembled WGS sequence"/>
</dbReference>
<keyword evidence="2" id="KW-1185">Reference proteome</keyword>
<comment type="caution">
    <text evidence="1">The sequence shown here is derived from an EMBL/GenBank/DDBJ whole genome shotgun (WGS) entry which is preliminary data.</text>
</comment>
<name>A0ACC0TQP2_9AGAM</name>